<dbReference type="WBParaSite" id="Hba_06237">
    <property type="protein sequence ID" value="Hba_06237"/>
    <property type="gene ID" value="Hba_06237"/>
</dbReference>
<evidence type="ECO:0000313" key="2">
    <source>
        <dbReference type="Proteomes" id="UP000095283"/>
    </source>
</evidence>
<protein>
    <submittedName>
        <fullName evidence="3">Uncharacterized protein</fullName>
    </submittedName>
</protein>
<accession>A0A1I7WM78</accession>
<keyword evidence="1" id="KW-0472">Membrane</keyword>
<dbReference type="Proteomes" id="UP000095283">
    <property type="component" value="Unplaced"/>
</dbReference>
<sequence length="42" mass="4913">MYFSKLSIERSVLLLLVTSSKSIIINYLLFHFFGLFLAFKLV</sequence>
<evidence type="ECO:0000256" key="1">
    <source>
        <dbReference type="SAM" id="Phobius"/>
    </source>
</evidence>
<organism evidence="2 3">
    <name type="scientific">Heterorhabditis bacteriophora</name>
    <name type="common">Entomopathogenic nematode worm</name>
    <dbReference type="NCBI Taxonomy" id="37862"/>
    <lineage>
        <taxon>Eukaryota</taxon>
        <taxon>Metazoa</taxon>
        <taxon>Ecdysozoa</taxon>
        <taxon>Nematoda</taxon>
        <taxon>Chromadorea</taxon>
        <taxon>Rhabditida</taxon>
        <taxon>Rhabditina</taxon>
        <taxon>Rhabditomorpha</taxon>
        <taxon>Strongyloidea</taxon>
        <taxon>Heterorhabditidae</taxon>
        <taxon>Heterorhabditis</taxon>
    </lineage>
</organism>
<proteinExistence type="predicted"/>
<name>A0A1I7WM78_HETBA</name>
<keyword evidence="1" id="KW-0812">Transmembrane</keyword>
<evidence type="ECO:0000313" key="3">
    <source>
        <dbReference type="WBParaSite" id="Hba_06237"/>
    </source>
</evidence>
<keyword evidence="1" id="KW-1133">Transmembrane helix</keyword>
<reference evidence="3" key="1">
    <citation type="submission" date="2016-11" db="UniProtKB">
        <authorList>
            <consortium name="WormBaseParasite"/>
        </authorList>
    </citation>
    <scope>IDENTIFICATION</scope>
</reference>
<keyword evidence="2" id="KW-1185">Reference proteome</keyword>
<dbReference type="AlphaFoldDB" id="A0A1I7WM78"/>
<feature type="transmembrane region" description="Helical" evidence="1">
    <location>
        <begin position="12"/>
        <end position="39"/>
    </location>
</feature>